<keyword evidence="9" id="KW-0464">Manganese</keyword>
<dbReference type="GO" id="GO:0008927">
    <property type="term" value="F:mannonate dehydratase activity"/>
    <property type="evidence" value="ECO:0007669"/>
    <property type="project" value="UniProtKB-EC"/>
</dbReference>
<dbReference type="PANTHER" id="PTHR30387">
    <property type="entry name" value="MANNONATE DEHYDRATASE"/>
    <property type="match status" value="1"/>
</dbReference>
<comment type="function">
    <text evidence="4">Catalyzes the dehydration of D-mannonate.</text>
</comment>
<comment type="pathway">
    <text evidence="5">Carbohydrate metabolism; pentose and glucuronate interconversion.</text>
</comment>
<evidence type="ECO:0000313" key="11">
    <source>
        <dbReference type="EMBL" id="MDX8305443.1"/>
    </source>
</evidence>
<dbReference type="GO" id="GO:0008198">
    <property type="term" value="F:ferrous iron binding"/>
    <property type="evidence" value="ECO:0007669"/>
    <property type="project" value="TreeGrafter"/>
</dbReference>
<comment type="cofactor">
    <cofactor evidence="2">
        <name>Mn(2+)</name>
        <dbReference type="ChEBI" id="CHEBI:29035"/>
    </cofactor>
</comment>
<gene>
    <name evidence="11" type="ORF">RMR22_24695</name>
</gene>
<evidence type="ECO:0000256" key="9">
    <source>
        <dbReference type="ARBA" id="ARBA00023211"/>
    </source>
</evidence>
<dbReference type="RefSeq" id="WP_320203605.1">
    <property type="nucleotide sequence ID" value="NZ_CP192782.1"/>
</dbReference>
<evidence type="ECO:0000256" key="3">
    <source>
        <dbReference type="ARBA" id="ARBA00001954"/>
    </source>
</evidence>
<dbReference type="EC" id="4.2.1.8" evidence="7"/>
<dbReference type="GO" id="GO:0030145">
    <property type="term" value="F:manganese ion binding"/>
    <property type="evidence" value="ECO:0007669"/>
    <property type="project" value="TreeGrafter"/>
</dbReference>
<dbReference type="InterPro" id="IPR036237">
    <property type="entry name" value="Xyl_isomerase-like_sf"/>
</dbReference>
<reference evidence="11" key="1">
    <citation type="journal article" date="2023" name="Phytobiomes J">
        <title>Deciphering the key players within the bacterial microbiota associated with aerial crown gall tumors on rhododendron: Insights into the gallobiome.</title>
        <authorList>
            <person name="Kuzmanovic N."/>
            <person name="Nesme J."/>
            <person name="Wolf J."/>
            <person name="Neumann-Schaal M."/>
            <person name="Petersen J."/>
            <person name="Fernandez-Gnecco G."/>
            <person name="Sproeer C."/>
            <person name="Bunk B."/>
            <person name="Overmann J."/>
            <person name="Sorensen S.J."/>
            <person name="Idczak E."/>
            <person name="Smalla K."/>
        </authorList>
    </citation>
    <scope>NUCLEOTIDE SEQUENCE</scope>
    <source>
        <strain evidence="11">Rho-11.1</strain>
    </source>
</reference>
<dbReference type="GO" id="GO:0042840">
    <property type="term" value="P:D-glucuronate catabolic process"/>
    <property type="evidence" value="ECO:0007669"/>
    <property type="project" value="TreeGrafter"/>
</dbReference>
<accession>A0AAW9FPJ2</accession>
<evidence type="ECO:0000256" key="6">
    <source>
        <dbReference type="ARBA" id="ARBA00007389"/>
    </source>
</evidence>
<organism evidence="11">
    <name type="scientific">Agrobacterium rosae</name>
    <dbReference type="NCBI Taxonomy" id="1972867"/>
    <lineage>
        <taxon>Bacteria</taxon>
        <taxon>Pseudomonadati</taxon>
        <taxon>Pseudomonadota</taxon>
        <taxon>Alphaproteobacteria</taxon>
        <taxon>Hyphomicrobiales</taxon>
        <taxon>Rhizobiaceae</taxon>
        <taxon>Rhizobium/Agrobacterium group</taxon>
        <taxon>Agrobacterium</taxon>
    </lineage>
</organism>
<evidence type="ECO:0000256" key="2">
    <source>
        <dbReference type="ARBA" id="ARBA00001936"/>
    </source>
</evidence>
<evidence type="ECO:0000256" key="8">
    <source>
        <dbReference type="ARBA" id="ARBA00023004"/>
    </source>
</evidence>
<dbReference type="InterPro" id="IPR004628">
    <property type="entry name" value="Man_deHydtase"/>
</dbReference>
<sequence>MRVGLSLFGNTLNEDGARYAAQLGVHDVVLHLTDYSRNSDNSRYMAGGVGPINGECIQAPLWSYDDMSRLVSMLRRHDIRPAALENVSPNFWSDILLDGPEKNRQMEDMKRLVKDAGRAGIPVLGYNFSIAGVWGWQRKAVARGGAVTAVFNMAEIPADDPLPDGMVGNMRYRAALSNAVTAEASEDELWQRVQWFLEHLVPVAEEAGVRLAAHPDDPPVDRLRRTPRLVNQPDKYDRLLDILPSRANALEFCLGSLQEMETGNIYQATRHYARRDAIGYVHFRNVRGKVPHYEETFVDDGDIDMAEIVRILRDENYDGVLVPDHVPDFDCPAPWHAGNAFTVGYMKALVANAKALGPSWSFDQAVTLEGAHVTDSAGFPDCPE</sequence>
<keyword evidence="8" id="KW-0408">Iron</keyword>
<evidence type="ECO:0000256" key="5">
    <source>
        <dbReference type="ARBA" id="ARBA00004892"/>
    </source>
</evidence>
<evidence type="ECO:0000256" key="7">
    <source>
        <dbReference type="ARBA" id="ARBA00012927"/>
    </source>
</evidence>
<evidence type="ECO:0000256" key="4">
    <source>
        <dbReference type="ARBA" id="ARBA00002713"/>
    </source>
</evidence>
<comment type="cofactor">
    <cofactor evidence="3">
        <name>Fe(2+)</name>
        <dbReference type="ChEBI" id="CHEBI:29033"/>
    </cofactor>
</comment>
<dbReference type="Gene3D" id="3.20.20.150">
    <property type="entry name" value="Divalent-metal-dependent TIM barrel enzymes"/>
    <property type="match status" value="1"/>
</dbReference>
<keyword evidence="10 11" id="KW-0456">Lyase</keyword>
<dbReference type="SUPFAM" id="SSF51658">
    <property type="entry name" value="Xylose isomerase-like"/>
    <property type="match status" value="1"/>
</dbReference>
<comment type="catalytic activity">
    <reaction evidence="1">
        <text>D-mannonate = 2-dehydro-3-deoxy-D-gluconate + H2O</text>
        <dbReference type="Rhea" id="RHEA:20097"/>
        <dbReference type="ChEBI" id="CHEBI:15377"/>
        <dbReference type="ChEBI" id="CHEBI:17767"/>
        <dbReference type="ChEBI" id="CHEBI:57990"/>
        <dbReference type="EC" id="4.2.1.8"/>
    </reaction>
</comment>
<dbReference type="Pfam" id="PF03786">
    <property type="entry name" value="UxuA"/>
    <property type="match status" value="1"/>
</dbReference>
<comment type="similarity">
    <text evidence="6">Belongs to the mannonate dehydratase family.</text>
</comment>
<dbReference type="PANTHER" id="PTHR30387:SF2">
    <property type="entry name" value="MANNONATE DEHYDRATASE"/>
    <property type="match status" value="1"/>
</dbReference>
<dbReference type="EMBL" id="JAVRAF010000019">
    <property type="protein sequence ID" value="MDX8305443.1"/>
    <property type="molecule type" value="Genomic_DNA"/>
</dbReference>
<evidence type="ECO:0000256" key="1">
    <source>
        <dbReference type="ARBA" id="ARBA00001794"/>
    </source>
</evidence>
<name>A0AAW9FPJ2_9HYPH</name>
<proteinExistence type="inferred from homology"/>
<evidence type="ECO:0000256" key="10">
    <source>
        <dbReference type="ARBA" id="ARBA00023239"/>
    </source>
</evidence>
<comment type="caution">
    <text evidence="11">The sequence shown here is derived from an EMBL/GenBank/DDBJ whole genome shotgun (WGS) entry which is preliminary data.</text>
</comment>
<protein>
    <recommendedName>
        <fullName evidence="7">mannonate dehydratase</fullName>
        <ecNumber evidence="7">4.2.1.8</ecNumber>
    </recommendedName>
</protein>
<dbReference type="AlphaFoldDB" id="A0AAW9FPJ2"/>